<evidence type="ECO:0000256" key="6">
    <source>
        <dbReference type="ARBA" id="ARBA00022679"/>
    </source>
</evidence>
<dbReference type="NCBIfam" id="TIGR01141">
    <property type="entry name" value="hisC"/>
    <property type="match status" value="1"/>
</dbReference>
<dbReference type="InterPro" id="IPR004839">
    <property type="entry name" value="Aminotransferase_I/II_large"/>
</dbReference>
<feature type="domain" description="Aminotransferase class I/classII large" evidence="10">
    <location>
        <begin position="37"/>
        <end position="354"/>
    </location>
</feature>
<proteinExistence type="inferred from homology"/>
<evidence type="ECO:0000313" key="11">
    <source>
        <dbReference type="EMBL" id="WBL36042.1"/>
    </source>
</evidence>
<dbReference type="Gene3D" id="3.90.1150.10">
    <property type="entry name" value="Aspartate Aminotransferase, domain 1"/>
    <property type="match status" value="1"/>
</dbReference>
<evidence type="ECO:0000256" key="7">
    <source>
        <dbReference type="ARBA" id="ARBA00022898"/>
    </source>
</evidence>
<evidence type="ECO:0000313" key="12">
    <source>
        <dbReference type="Proteomes" id="UP001212803"/>
    </source>
</evidence>
<evidence type="ECO:0000256" key="1">
    <source>
        <dbReference type="ARBA" id="ARBA00001933"/>
    </source>
</evidence>
<keyword evidence="5 9" id="KW-0028">Amino-acid biosynthesis</keyword>
<name>A0ABY7M7A9_9CHLR</name>
<evidence type="ECO:0000256" key="4">
    <source>
        <dbReference type="ARBA" id="ARBA00022576"/>
    </source>
</evidence>
<evidence type="ECO:0000256" key="5">
    <source>
        <dbReference type="ARBA" id="ARBA00022605"/>
    </source>
</evidence>
<keyword evidence="7 9" id="KW-0663">Pyridoxal phosphate</keyword>
<evidence type="ECO:0000256" key="8">
    <source>
        <dbReference type="ARBA" id="ARBA00023102"/>
    </source>
</evidence>
<dbReference type="InterPro" id="IPR015424">
    <property type="entry name" value="PyrdxlP-dep_Trfase"/>
</dbReference>
<comment type="cofactor">
    <cofactor evidence="1 9">
        <name>pyridoxal 5'-phosphate</name>
        <dbReference type="ChEBI" id="CHEBI:597326"/>
    </cofactor>
</comment>
<dbReference type="Pfam" id="PF00155">
    <property type="entry name" value="Aminotran_1_2"/>
    <property type="match status" value="1"/>
</dbReference>
<dbReference type="InterPro" id="IPR015421">
    <property type="entry name" value="PyrdxlP-dep_Trfase_major"/>
</dbReference>
<accession>A0ABY7M7A9</accession>
<protein>
    <recommendedName>
        <fullName evidence="9">Histidinol-phosphate aminotransferase</fullName>
        <ecNumber evidence="9">2.6.1.9</ecNumber>
    </recommendedName>
    <alternativeName>
        <fullName evidence="9">Imidazole acetol-phosphate transaminase</fullName>
    </alternativeName>
</protein>
<dbReference type="PANTHER" id="PTHR42885">
    <property type="entry name" value="HISTIDINOL-PHOSPHATE AMINOTRANSFERASE-RELATED"/>
    <property type="match status" value="1"/>
</dbReference>
<feature type="modified residue" description="N6-(pyridoxal phosphate)lysine" evidence="9">
    <location>
        <position position="219"/>
    </location>
</feature>
<dbReference type="CDD" id="cd00609">
    <property type="entry name" value="AAT_like"/>
    <property type="match status" value="1"/>
</dbReference>
<keyword evidence="12" id="KW-1185">Reference proteome</keyword>
<dbReference type="RefSeq" id="WP_270056567.1">
    <property type="nucleotide sequence ID" value="NZ_CP115149.1"/>
</dbReference>
<reference evidence="11 12" key="1">
    <citation type="journal article" date="2023" name="ISME J.">
        <title>Thermophilic Dehalococcoidia with unusual traits shed light on an unexpected past.</title>
        <authorList>
            <person name="Palmer M."/>
            <person name="Covington J.K."/>
            <person name="Zhou E.M."/>
            <person name="Thomas S.C."/>
            <person name="Habib N."/>
            <person name="Seymour C.O."/>
            <person name="Lai D."/>
            <person name="Johnston J."/>
            <person name="Hashimi A."/>
            <person name="Jiao J.Y."/>
            <person name="Muok A.R."/>
            <person name="Liu L."/>
            <person name="Xian W.D."/>
            <person name="Zhi X.Y."/>
            <person name="Li M.M."/>
            <person name="Silva L.P."/>
            <person name="Bowen B.P."/>
            <person name="Louie K."/>
            <person name="Briegel A."/>
            <person name="Pett-Ridge J."/>
            <person name="Weber P.K."/>
            <person name="Tocheva E.I."/>
            <person name="Woyke T."/>
            <person name="Northen T.R."/>
            <person name="Mayali X."/>
            <person name="Li W.J."/>
            <person name="Hedlund B.P."/>
        </authorList>
    </citation>
    <scope>NUCLEOTIDE SEQUENCE [LARGE SCALE GENOMIC DNA]</scope>
    <source>
        <strain evidence="11 12">YIM 72310</strain>
    </source>
</reference>
<comment type="pathway">
    <text evidence="9">Amino-acid biosynthesis; L-histidine biosynthesis; L-histidine from 5-phospho-alpha-D-ribose 1-diphosphate: step 7/9.</text>
</comment>
<keyword evidence="4 9" id="KW-0032">Aminotransferase</keyword>
<dbReference type="Gene3D" id="3.40.640.10">
    <property type="entry name" value="Type I PLP-dependent aspartate aminotransferase-like (Major domain)"/>
    <property type="match status" value="1"/>
</dbReference>
<dbReference type="EMBL" id="CP115149">
    <property type="protein sequence ID" value="WBL36042.1"/>
    <property type="molecule type" value="Genomic_DNA"/>
</dbReference>
<comment type="catalytic activity">
    <reaction evidence="9">
        <text>L-histidinol phosphate + 2-oxoglutarate = 3-(imidazol-4-yl)-2-oxopropyl phosphate + L-glutamate</text>
        <dbReference type="Rhea" id="RHEA:23744"/>
        <dbReference type="ChEBI" id="CHEBI:16810"/>
        <dbReference type="ChEBI" id="CHEBI:29985"/>
        <dbReference type="ChEBI" id="CHEBI:57766"/>
        <dbReference type="ChEBI" id="CHEBI:57980"/>
        <dbReference type="EC" id="2.6.1.9"/>
    </reaction>
</comment>
<keyword evidence="8 9" id="KW-0368">Histidine biosynthesis</keyword>
<dbReference type="Proteomes" id="UP001212803">
    <property type="component" value="Chromosome"/>
</dbReference>
<evidence type="ECO:0000256" key="3">
    <source>
        <dbReference type="ARBA" id="ARBA00011738"/>
    </source>
</evidence>
<dbReference type="SUPFAM" id="SSF53383">
    <property type="entry name" value="PLP-dependent transferases"/>
    <property type="match status" value="1"/>
</dbReference>
<dbReference type="EC" id="2.6.1.9" evidence="9"/>
<evidence type="ECO:0000259" key="10">
    <source>
        <dbReference type="Pfam" id="PF00155"/>
    </source>
</evidence>
<dbReference type="GO" id="GO:0004400">
    <property type="term" value="F:histidinol-phosphate transaminase activity"/>
    <property type="evidence" value="ECO:0007669"/>
    <property type="project" value="UniProtKB-EC"/>
</dbReference>
<comment type="similarity">
    <text evidence="2 9">Belongs to the class-II pyridoxal-phosphate-dependent aminotransferase family. Histidinol-phosphate aminotransferase subfamily.</text>
</comment>
<evidence type="ECO:0000256" key="2">
    <source>
        <dbReference type="ARBA" id="ARBA00007970"/>
    </source>
</evidence>
<organism evidence="11 12">
    <name type="scientific">Tepidiforma flava</name>
    <dbReference type="NCBI Taxonomy" id="3004094"/>
    <lineage>
        <taxon>Bacteria</taxon>
        <taxon>Bacillati</taxon>
        <taxon>Chloroflexota</taxon>
        <taxon>Tepidiformia</taxon>
        <taxon>Tepidiformales</taxon>
        <taxon>Tepidiformaceae</taxon>
        <taxon>Tepidiforma</taxon>
    </lineage>
</organism>
<dbReference type="InterPro" id="IPR005861">
    <property type="entry name" value="HisP_aminotrans"/>
</dbReference>
<comment type="subunit">
    <text evidence="3 9">Homodimer.</text>
</comment>
<dbReference type="HAMAP" id="MF_01023">
    <property type="entry name" value="HisC_aminotrans_2"/>
    <property type="match status" value="1"/>
</dbReference>
<dbReference type="PANTHER" id="PTHR42885:SF2">
    <property type="entry name" value="HISTIDINOL-PHOSPHATE AMINOTRANSFERASE"/>
    <property type="match status" value="1"/>
</dbReference>
<gene>
    <name evidence="9 11" type="primary">hisC</name>
    <name evidence="11" type="ORF">O0235_14935</name>
</gene>
<keyword evidence="6 9" id="KW-0808">Transferase</keyword>
<sequence>MSLRAILRPDLDDLEEYVPVKPLDVLAAEIGVPVDRLVKLDANENLYGPRPAVREAAARADFHIYPDPGQTRLRAAIARYAGVDPAQVVAGSGADDLIDVIIRLVAPPAVVVPTPAFGMYRFLAKIMRARPVEIPRRPNFDLDVVAIRHAVAQHAARIIFLTHPNNPTGNPLNRAELEALLDLPALVVVDEAYIEFGGETVVPLIDRHENLVVLRTFSKWAGLAGLRVGYSISSPELAERLMALKQPYNVNVAAEAAAIAAIDHRAEIAEDIAALVAERDRMTRLVAALGWLEPYPSVANFVLFAVRGRPAREVADALRRRGILVRHYDRPDLQNCIRISAGRPADTDTLVAALQELQQ</sequence>
<dbReference type="InterPro" id="IPR015422">
    <property type="entry name" value="PyrdxlP-dep_Trfase_small"/>
</dbReference>
<evidence type="ECO:0000256" key="9">
    <source>
        <dbReference type="HAMAP-Rule" id="MF_01023"/>
    </source>
</evidence>